<dbReference type="PRINTS" id="PR00395">
    <property type="entry name" value="RIBOSOMALS2"/>
</dbReference>
<organism evidence="6 7">
    <name type="scientific">Candidatus Woesebacteria bacterium RIFCSPHIGHO2_01_FULL_44_21</name>
    <dbReference type="NCBI Taxonomy" id="1802503"/>
    <lineage>
        <taxon>Bacteria</taxon>
        <taxon>Candidatus Woeseibacteriota</taxon>
    </lineage>
</organism>
<dbReference type="NCBIfam" id="TIGR01011">
    <property type="entry name" value="rpsB_bact"/>
    <property type="match status" value="1"/>
</dbReference>
<evidence type="ECO:0000256" key="2">
    <source>
        <dbReference type="ARBA" id="ARBA00022980"/>
    </source>
</evidence>
<gene>
    <name evidence="5" type="primary">rpsB</name>
    <name evidence="6" type="ORF">A2803_00330</name>
</gene>
<dbReference type="Gene3D" id="1.10.287.610">
    <property type="entry name" value="Helix hairpin bin"/>
    <property type="match status" value="1"/>
</dbReference>
<reference evidence="6 7" key="1">
    <citation type="journal article" date="2016" name="Nat. Commun.">
        <title>Thousands of microbial genomes shed light on interconnected biogeochemical processes in an aquifer system.</title>
        <authorList>
            <person name="Anantharaman K."/>
            <person name="Brown C.T."/>
            <person name="Hug L.A."/>
            <person name="Sharon I."/>
            <person name="Castelle C.J."/>
            <person name="Probst A.J."/>
            <person name="Thomas B.C."/>
            <person name="Singh A."/>
            <person name="Wilkins M.J."/>
            <person name="Karaoz U."/>
            <person name="Brodie E.L."/>
            <person name="Williams K.H."/>
            <person name="Hubbard S.S."/>
            <person name="Banfield J.F."/>
        </authorList>
    </citation>
    <scope>NUCLEOTIDE SEQUENCE [LARGE SCALE GENOMIC DNA]</scope>
</reference>
<keyword evidence="3 5" id="KW-0687">Ribonucleoprotein</keyword>
<evidence type="ECO:0000256" key="1">
    <source>
        <dbReference type="ARBA" id="ARBA00006242"/>
    </source>
</evidence>
<dbReference type="InterPro" id="IPR023591">
    <property type="entry name" value="Ribosomal_uS2_flav_dom_sf"/>
</dbReference>
<sequence length="251" mass="28154">MIDISLEKLLETGAHFGHQTKRWNPKMAPYIFGVKEGISIFDLVKTKKALEEALEVLVKAVSEGKLVLLVGTKSQVKEKLKEVAIALNTPFVDERWLGGTLTNFDQIKASVRKLSEMREARERGDYKEYTKKERLLIDREIEKLEKKVGGLAGLTRIPDIMFVVDTHKEDSAVREANRMGVEVVGITDSNADPALVDWPIPMNDDASAALEYVLDLVKEAMTVKAEPVKKAKKAVKKVSKKKAKKVIKKKK</sequence>
<dbReference type="PANTHER" id="PTHR12534">
    <property type="entry name" value="30S RIBOSOMAL PROTEIN S2 PROKARYOTIC AND ORGANELLAR"/>
    <property type="match status" value="1"/>
</dbReference>
<dbReference type="SUPFAM" id="SSF52313">
    <property type="entry name" value="Ribosomal protein S2"/>
    <property type="match status" value="1"/>
</dbReference>
<evidence type="ECO:0000256" key="3">
    <source>
        <dbReference type="ARBA" id="ARBA00023274"/>
    </source>
</evidence>
<dbReference type="GO" id="GO:0006412">
    <property type="term" value="P:translation"/>
    <property type="evidence" value="ECO:0007669"/>
    <property type="project" value="UniProtKB-UniRule"/>
</dbReference>
<dbReference type="GO" id="GO:0003735">
    <property type="term" value="F:structural constituent of ribosome"/>
    <property type="evidence" value="ECO:0007669"/>
    <property type="project" value="InterPro"/>
</dbReference>
<comment type="caution">
    <text evidence="6">The sequence shown here is derived from an EMBL/GenBank/DDBJ whole genome shotgun (WGS) entry which is preliminary data.</text>
</comment>
<dbReference type="EMBL" id="MGGP01000023">
    <property type="protein sequence ID" value="OGM31634.1"/>
    <property type="molecule type" value="Genomic_DNA"/>
</dbReference>
<evidence type="ECO:0000313" key="7">
    <source>
        <dbReference type="Proteomes" id="UP000178870"/>
    </source>
</evidence>
<keyword evidence="2 5" id="KW-0689">Ribosomal protein</keyword>
<dbReference type="InterPro" id="IPR018130">
    <property type="entry name" value="Ribosomal_uS2_CS"/>
</dbReference>
<protein>
    <recommendedName>
        <fullName evidence="4 5">Small ribosomal subunit protein uS2</fullName>
    </recommendedName>
</protein>
<evidence type="ECO:0000256" key="5">
    <source>
        <dbReference type="HAMAP-Rule" id="MF_00291"/>
    </source>
</evidence>
<dbReference type="PROSITE" id="PS00962">
    <property type="entry name" value="RIBOSOMAL_S2_1"/>
    <property type="match status" value="1"/>
</dbReference>
<dbReference type="CDD" id="cd01425">
    <property type="entry name" value="RPS2"/>
    <property type="match status" value="1"/>
</dbReference>
<evidence type="ECO:0000313" key="6">
    <source>
        <dbReference type="EMBL" id="OGM31634.1"/>
    </source>
</evidence>
<dbReference type="Pfam" id="PF00318">
    <property type="entry name" value="Ribosomal_S2"/>
    <property type="match status" value="1"/>
</dbReference>
<dbReference type="InterPro" id="IPR005706">
    <property type="entry name" value="Ribosomal_uS2_bac/mit/plastid"/>
</dbReference>
<evidence type="ECO:0000256" key="4">
    <source>
        <dbReference type="ARBA" id="ARBA00035256"/>
    </source>
</evidence>
<accession>A0A1F7YWS4</accession>
<dbReference type="PANTHER" id="PTHR12534:SF0">
    <property type="entry name" value="SMALL RIBOSOMAL SUBUNIT PROTEIN US2M"/>
    <property type="match status" value="1"/>
</dbReference>
<dbReference type="GO" id="GO:0022627">
    <property type="term" value="C:cytosolic small ribosomal subunit"/>
    <property type="evidence" value="ECO:0007669"/>
    <property type="project" value="TreeGrafter"/>
</dbReference>
<dbReference type="HAMAP" id="MF_00291_B">
    <property type="entry name" value="Ribosomal_uS2_B"/>
    <property type="match status" value="1"/>
</dbReference>
<comment type="similarity">
    <text evidence="1 5">Belongs to the universal ribosomal protein uS2 family.</text>
</comment>
<dbReference type="AlphaFoldDB" id="A0A1F7YWS4"/>
<dbReference type="Gene3D" id="3.40.50.10490">
    <property type="entry name" value="Glucose-6-phosphate isomerase like protein, domain 1"/>
    <property type="match status" value="1"/>
</dbReference>
<name>A0A1F7YWS4_9BACT</name>
<proteinExistence type="inferred from homology"/>
<dbReference type="Proteomes" id="UP000178870">
    <property type="component" value="Unassembled WGS sequence"/>
</dbReference>
<dbReference type="InterPro" id="IPR001865">
    <property type="entry name" value="Ribosomal_uS2"/>
</dbReference>